<feature type="domain" description="Transcription elongation factor GreA/GreB C-terminal" evidence="10">
    <location>
        <begin position="85"/>
        <end position="157"/>
    </location>
</feature>
<dbReference type="InterPro" id="IPR022691">
    <property type="entry name" value="Tscrpt_elong_fac_GreA/B_N"/>
</dbReference>
<keyword evidence="4 8" id="KW-0238">DNA-binding</keyword>
<dbReference type="OrthoDB" id="9808774at2"/>
<dbReference type="InterPro" id="IPR036953">
    <property type="entry name" value="GreA/GreB_C_sf"/>
</dbReference>
<evidence type="ECO:0000256" key="8">
    <source>
        <dbReference type="HAMAP-Rule" id="MF_00105"/>
    </source>
</evidence>
<comment type="caution">
    <text evidence="12">The sequence shown here is derived from an EMBL/GenBank/DDBJ whole genome shotgun (WGS) entry which is preliminary data.</text>
</comment>
<comment type="similarity">
    <text evidence="1 8 9">Belongs to the GreA/GreB family.</text>
</comment>
<dbReference type="GO" id="GO:0003746">
    <property type="term" value="F:translation elongation factor activity"/>
    <property type="evidence" value="ECO:0007669"/>
    <property type="project" value="UniProtKB-KW"/>
</dbReference>
<dbReference type="InterPro" id="IPR036805">
    <property type="entry name" value="Tscrpt_elong_fac_GreA/B_N_sf"/>
</dbReference>
<dbReference type="Pfam" id="PF03449">
    <property type="entry name" value="GreA_GreB_N"/>
    <property type="match status" value="1"/>
</dbReference>
<dbReference type="AlphaFoldDB" id="A0A4R6IC35"/>
<evidence type="ECO:0000256" key="2">
    <source>
        <dbReference type="ARBA" id="ARBA00013729"/>
    </source>
</evidence>
<dbReference type="PANTHER" id="PTHR30437:SF4">
    <property type="entry name" value="TRANSCRIPTION ELONGATION FACTOR GREA"/>
    <property type="match status" value="1"/>
</dbReference>
<evidence type="ECO:0000256" key="1">
    <source>
        <dbReference type="ARBA" id="ARBA00008213"/>
    </source>
</evidence>
<dbReference type="NCBIfam" id="TIGR01462">
    <property type="entry name" value="greA"/>
    <property type="match status" value="1"/>
</dbReference>
<dbReference type="GO" id="GO:0003677">
    <property type="term" value="F:DNA binding"/>
    <property type="evidence" value="ECO:0007669"/>
    <property type="project" value="UniProtKB-UniRule"/>
</dbReference>
<dbReference type="PIRSF" id="PIRSF006092">
    <property type="entry name" value="GreA_GreB"/>
    <property type="match status" value="1"/>
</dbReference>
<dbReference type="FunFam" id="1.10.287.180:FF:000001">
    <property type="entry name" value="Transcription elongation factor GreA"/>
    <property type="match status" value="1"/>
</dbReference>
<gene>
    <name evidence="8" type="primary">greA</name>
    <name evidence="12" type="ORF">EI74_0663</name>
</gene>
<keyword evidence="12" id="KW-0648">Protein biosynthesis</keyword>
<dbReference type="Proteomes" id="UP000295518">
    <property type="component" value="Unassembled WGS sequence"/>
</dbReference>
<evidence type="ECO:0000259" key="10">
    <source>
        <dbReference type="Pfam" id="PF01272"/>
    </source>
</evidence>
<keyword evidence="3 8" id="KW-0805">Transcription regulation</keyword>
<name>A0A4R6IC35_9MOLU</name>
<comment type="function">
    <text evidence="6 8 9">Necessary for efficient RNA polymerase transcription elongation past template-encoded arresting sites. The arresting sites in DNA have the property of trapping a certain fraction of elongating RNA polymerases that pass through, resulting in locked ternary complexes. Cleavage of the nascent transcript by cleavage factors such as GreA or GreB allows the resumption of elongation from the new 3'terminus. GreA releases sequences of 2 to 3 nucleotides.</text>
</comment>
<feature type="domain" description="Transcription elongation factor GreA/GreB N-terminal" evidence="11">
    <location>
        <begin position="11"/>
        <end position="80"/>
    </location>
</feature>
<dbReference type="InterPro" id="IPR023459">
    <property type="entry name" value="Tscrpt_elong_fac_GreA/B_fam"/>
</dbReference>
<dbReference type="GO" id="GO:0070063">
    <property type="term" value="F:RNA polymerase binding"/>
    <property type="evidence" value="ECO:0007669"/>
    <property type="project" value="InterPro"/>
</dbReference>
<dbReference type="SUPFAM" id="SSF46557">
    <property type="entry name" value="GreA transcript cleavage protein, N-terminal domain"/>
    <property type="match status" value="1"/>
</dbReference>
<reference evidence="12 13" key="1">
    <citation type="submission" date="2019-03" db="EMBL/GenBank/DDBJ databases">
        <title>Genomic Encyclopedia of Archaeal and Bacterial Type Strains, Phase II (KMG-II): from individual species to whole genera.</title>
        <authorList>
            <person name="Goeker M."/>
        </authorList>
    </citation>
    <scope>NUCLEOTIDE SEQUENCE [LARGE SCALE GENOMIC DNA]</scope>
    <source>
        <strain evidence="12 13">ATCC 700618</strain>
    </source>
</reference>
<dbReference type="HAMAP" id="MF_00105">
    <property type="entry name" value="GreA_GreB"/>
    <property type="match status" value="1"/>
</dbReference>
<dbReference type="InterPro" id="IPR028624">
    <property type="entry name" value="Tscrpt_elong_fac_GreA/B"/>
</dbReference>
<dbReference type="NCBIfam" id="NF001263">
    <property type="entry name" value="PRK00226.1-4"/>
    <property type="match status" value="1"/>
</dbReference>
<keyword evidence="13" id="KW-1185">Reference proteome</keyword>
<evidence type="ECO:0000256" key="9">
    <source>
        <dbReference type="RuleBase" id="RU000556"/>
    </source>
</evidence>
<dbReference type="SUPFAM" id="SSF54534">
    <property type="entry name" value="FKBP-like"/>
    <property type="match status" value="1"/>
</dbReference>
<sequence>MSKIHDINAIHLTKETFDEYKKEMDHLIKVERPKAIEEIKEARAQGDLSENAEYDAAREQQGVIEDRISELEKIISNAVIIKKNTSKTVGIGSMVQFKNLTTNEIFNIKIVGKLDADPFNNLISFESSLAKSLMGATKGETVEVDAPVKYNAEILEV</sequence>
<dbReference type="PANTHER" id="PTHR30437">
    <property type="entry name" value="TRANSCRIPTION ELONGATION FACTOR GREA"/>
    <property type="match status" value="1"/>
</dbReference>
<evidence type="ECO:0000256" key="7">
    <source>
        <dbReference type="ARBA" id="ARBA00030776"/>
    </source>
</evidence>
<evidence type="ECO:0000256" key="5">
    <source>
        <dbReference type="ARBA" id="ARBA00023163"/>
    </source>
</evidence>
<proteinExistence type="inferred from homology"/>
<evidence type="ECO:0000313" key="13">
    <source>
        <dbReference type="Proteomes" id="UP000295518"/>
    </source>
</evidence>
<accession>A0A4R6IC35</accession>
<dbReference type="Gene3D" id="1.10.287.180">
    <property type="entry name" value="Transcription elongation factor, GreA/GreB, N-terminal domain"/>
    <property type="match status" value="1"/>
</dbReference>
<evidence type="ECO:0000256" key="4">
    <source>
        <dbReference type="ARBA" id="ARBA00023125"/>
    </source>
</evidence>
<dbReference type="Pfam" id="PF01272">
    <property type="entry name" value="GreA_GreB"/>
    <property type="match status" value="1"/>
</dbReference>
<evidence type="ECO:0000259" key="11">
    <source>
        <dbReference type="Pfam" id="PF03449"/>
    </source>
</evidence>
<dbReference type="GO" id="GO:0032784">
    <property type="term" value="P:regulation of DNA-templated transcription elongation"/>
    <property type="evidence" value="ECO:0007669"/>
    <property type="project" value="UniProtKB-UniRule"/>
</dbReference>
<keyword evidence="12" id="KW-0251">Elongation factor</keyword>
<dbReference type="GO" id="GO:0006354">
    <property type="term" value="P:DNA-templated transcription elongation"/>
    <property type="evidence" value="ECO:0007669"/>
    <property type="project" value="TreeGrafter"/>
</dbReference>
<dbReference type="EMBL" id="SNWN01000014">
    <property type="protein sequence ID" value="TDO19394.1"/>
    <property type="molecule type" value="Genomic_DNA"/>
</dbReference>
<dbReference type="InterPro" id="IPR001437">
    <property type="entry name" value="Tscrpt_elong_fac_GreA/B_C"/>
</dbReference>
<protein>
    <recommendedName>
        <fullName evidence="2 8">Transcription elongation factor GreA</fullName>
    </recommendedName>
    <alternativeName>
        <fullName evidence="7 8">Transcript cleavage factor GreA</fullName>
    </alternativeName>
</protein>
<evidence type="ECO:0000256" key="6">
    <source>
        <dbReference type="ARBA" id="ARBA00024916"/>
    </source>
</evidence>
<keyword evidence="5 8" id="KW-0804">Transcription</keyword>
<dbReference type="RefSeq" id="WP_094254820.1">
    <property type="nucleotide sequence ID" value="NZ_NNCE01000006.1"/>
</dbReference>
<evidence type="ECO:0000313" key="12">
    <source>
        <dbReference type="EMBL" id="TDO19394.1"/>
    </source>
</evidence>
<organism evidence="12 13">
    <name type="scientific">Mycoplasma testudineum</name>
    <dbReference type="NCBI Taxonomy" id="244584"/>
    <lineage>
        <taxon>Bacteria</taxon>
        <taxon>Bacillati</taxon>
        <taxon>Mycoplasmatota</taxon>
        <taxon>Mollicutes</taxon>
        <taxon>Mycoplasmataceae</taxon>
        <taxon>Mycoplasma</taxon>
    </lineage>
</organism>
<evidence type="ECO:0000256" key="3">
    <source>
        <dbReference type="ARBA" id="ARBA00023015"/>
    </source>
</evidence>
<dbReference type="Gene3D" id="3.10.50.30">
    <property type="entry name" value="Transcription elongation factor, GreA/GreB, C-terminal domain"/>
    <property type="match status" value="1"/>
</dbReference>
<dbReference type="InterPro" id="IPR006359">
    <property type="entry name" value="Tscrpt_elong_fac_GreA"/>
</dbReference>